<evidence type="ECO:0000259" key="4">
    <source>
        <dbReference type="Pfam" id="PF20257"/>
    </source>
</evidence>
<feature type="domain" description="S-adenosyl-l-methionine hydroxide adenosyltransferase C-terminal" evidence="4">
    <location>
        <begin position="179"/>
        <end position="265"/>
    </location>
</feature>
<dbReference type="InterPro" id="IPR023227">
    <property type="entry name" value="SAM_OH_AdoTrfase_C_sf"/>
</dbReference>
<evidence type="ECO:0000256" key="2">
    <source>
        <dbReference type="ARBA" id="ARBA00024035"/>
    </source>
</evidence>
<dbReference type="Gene3D" id="2.40.30.90">
    <property type="entry name" value="Bacterial fluorinating enzyme like"/>
    <property type="match status" value="1"/>
</dbReference>
<dbReference type="Pfam" id="PF01887">
    <property type="entry name" value="SAM_HAT_N"/>
    <property type="match status" value="1"/>
</dbReference>
<dbReference type="SUPFAM" id="SSF101852">
    <property type="entry name" value="Bacterial fluorinating enzyme, C-terminal domain"/>
    <property type="match status" value="1"/>
</dbReference>
<dbReference type="InterPro" id="IPR046469">
    <property type="entry name" value="SAM_HAT_N"/>
</dbReference>
<accession>A0A1Y5XH78</accession>
<dbReference type="PANTHER" id="PTHR35092:SF1">
    <property type="entry name" value="CHLORINASE MJ1651"/>
    <property type="match status" value="1"/>
</dbReference>
<dbReference type="InterPro" id="IPR002747">
    <property type="entry name" value="SAM_OH_AdoTrfase"/>
</dbReference>
<gene>
    <name evidence="5" type="ORF">SAMN05661093_03018</name>
</gene>
<dbReference type="Gene3D" id="3.40.50.10790">
    <property type="entry name" value="S-adenosyl-l-methionine hydroxide adenosyltransferase, N-terminal"/>
    <property type="match status" value="1"/>
</dbReference>
<keyword evidence="6" id="KW-1185">Reference proteome</keyword>
<evidence type="ECO:0000313" key="5">
    <source>
        <dbReference type="EMBL" id="SMC93869.1"/>
    </source>
</evidence>
<dbReference type="InterPro" id="IPR046470">
    <property type="entry name" value="SAM_HAT_C"/>
</dbReference>
<dbReference type="Proteomes" id="UP000192674">
    <property type="component" value="Unassembled WGS sequence"/>
</dbReference>
<comment type="similarity">
    <text evidence="2">Belongs to the SAM hydrolase / SAM-dependent halogenase family.</text>
</comment>
<dbReference type="Pfam" id="PF20257">
    <property type="entry name" value="SAM_HAT_C"/>
    <property type="match status" value="1"/>
</dbReference>
<feature type="domain" description="S-adenosyl-l-methionine hydroxide adenosyltransferase N-terminal" evidence="3">
    <location>
        <begin position="8"/>
        <end position="153"/>
    </location>
</feature>
<evidence type="ECO:0000313" key="6">
    <source>
        <dbReference type="Proteomes" id="UP000192674"/>
    </source>
</evidence>
<dbReference type="InterPro" id="IPR023228">
    <property type="entry name" value="SAM_OH_AdoTrfase_N_sf"/>
</dbReference>
<evidence type="ECO:0000259" key="3">
    <source>
        <dbReference type="Pfam" id="PF01887"/>
    </source>
</evidence>
<dbReference type="PANTHER" id="PTHR35092">
    <property type="entry name" value="CHLORINASE MJ1651"/>
    <property type="match status" value="1"/>
</dbReference>
<protein>
    <recommendedName>
        <fullName evidence="7">SAM-dependent chlorinase/fluorinase</fullName>
    </recommendedName>
</protein>
<dbReference type="PIRSF" id="PIRSF006779">
    <property type="entry name" value="UCP006779"/>
    <property type="match status" value="1"/>
</dbReference>
<sequence>MRMAFDWVSLTTDYGLADGFVAACRGVIAQKAPKAQVIDVSHAVPPQDVRRGATILAQVVPYLPPAVHIAVVDPGVGTARLGILVVTEEGVLVGPDNGLLVPAAGALGGIQGVYELASEEYRLPTVSHTFHGRDIFAPAAAYLTLGVEPADFGPEIDPATLVQLPEPKVVVGSQRLQSEVLSVDHFGNIQLAAQVRDIIATGLLLPGASVHVQIGMHTIDATIGRTFDDVEPGEALVYVDSAGHVAIAVNQGFASSLLMVGQRNPIAEIRR</sequence>
<dbReference type="AlphaFoldDB" id="A0A1Y5XH78"/>
<dbReference type="EMBL" id="FWXV01000002">
    <property type="protein sequence ID" value="SMC93869.1"/>
    <property type="molecule type" value="Genomic_DNA"/>
</dbReference>
<evidence type="ECO:0008006" key="7">
    <source>
        <dbReference type="Google" id="ProtNLM"/>
    </source>
</evidence>
<evidence type="ECO:0000256" key="1">
    <source>
        <dbReference type="ARBA" id="ARBA00022691"/>
    </source>
</evidence>
<dbReference type="SUPFAM" id="SSF102522">
    <property type="entry name" value="Bacterial fluorinating enzyme, N-terminal domain"/>
    <property type="match status" value="1"/>
</dbReference>
<proteinExistence type="inferred from homology"/>
<name>A0A1Y5XH78_KIBAR</name>
<organism evidence="5 6">
    <name type="scientific">Kibdelosporangium aridum</name>
    <dbReference type="NCBI Taxonomy" id="2030"/>
    <lineage>
        <taxon>Bacteria</taxon>
        <taxon>Bacillati</taxon>
        <taxon>Actinomycetota</taxon>
        <taxon>Actinomycetes</taxon>
        <taxon>Pseudonocardiales</taxon>
        <taxon>Pseudonocardiaceae</taxon>
        <taxon>Kibdelosporangium</taxon>
    </lineage>
</organism>
<keyword evidence="1" id="KW-0949">S-adenosyl-L-methionine</keyword>
<reference evidence="5 6" key="1">
    <citation type="submission" date="2017-04" db="EMBL/GenBank/DDBJ databases">
        <authorList>
            <person name="Afonso C.L."/>
            <person name="Miller P.J."/>
            <person name="Scott M.A."/>
            <person name="Spackman E."/>
            <person name="Goraichik I."/>
            <person name="Dimitrov K.M."/>
            <person name="Suarez D.L."/>
            <person name="Swayne D.E."/>
        </authorList>
    </citation>
    <scope>NUCLEOTIDE SEQUENCE [LARGE SCALE GENOMIC DNA]</scope>
    <source>
        <strain evidence="5 6">DSM 43828</strain>
    </source>
</reference>